<keyword evidence="1" id="KW-0812">Transmembrane</keyword>
<sequence>MAVLLGVAAKAREARIWAPAGGIAIGLIVVAIALSALAARYGPATFVVSKRERAFVAPPGPQAVLLTASFTLLGGLTVADAVSDIGDHELWWQVDAALAIMWVLLVGLLWRAAGGERDLRLRPDGVLNPQLLGSQFIPWEAFAPAFPISPGNRTLTANYQRPDLVRRRGITVGRNTLPATVDAALLSRVVHEYVNHPERRTAFGTEEELLRVTAGAGG</sequence>
<comment type="caution">
    <text evidence="2">The sequence shown here is derived from an EMBL/GenBank/DDBJ whole genome shotgun (WGS) entry which is preliminary data.</text>
</comment>
<evidence type="ECO:0008006" key="4">
    <source>
        <dbReference type="Google" id="ProtNLM"/>
    </source>
</evidence>
<dbReference type="AlphaFoldDB" id="A0A2T0S6M3"/>
<keyword evidence="1" id="KW-0472">Membrane</keyword>
<feature type="transmembrane region" description="Helical" evidence="1">
    <location>
        <begin position="90"/>
        <end position="110"/>
    </location>
</feature>
<protein>
    <recommendedName>
        <fullName evidence="4">PH (Pleckstrin Homology) domain-containing protein</fullName>
    </recommendedName>
</protein>
<accession>A0A2T0S6M3</accession>
<feature type="transmembrane region" description="Helical" evidence="1">
    <location>
        <begin position="16"/>
        <end position="39"/>
    </location>
</feature>
<organism evidence="2 3">
    <name type="scientific">Pseudosporangium ferrugineum</name>
    <dbReference type="NCBI Taxonomy" id="439699"/>
    <lineage>
        <taxon>Bacteria</taxon>
        <taxon>Bacillati</taxon>
        <taxon>Actinomycetota</taxon>
        <taxon>Actinomycetes</taxon>
        <taxon>Micromonosporales</taxon>
        <taxon>Micromonosporaceae</taxon>
        <taxon>Pseudosporangium</taxon>
    </lineage>
</organism>
<dbReference type="EMBL" id="PVZG01000007">
    <property type="protein sequence ID" value="PRY28943.1"/>
    <property type="molecule type" value="Genomic_DNA"/>
</dbReference>
<proteinExistence type="predicted"/>
<evidence type="ECO:0000256" key="1">
    <source>
        <dbReference type="SAM" id="Phobius"/>
    </source>
</evidence>
<evidence type="ECO:0000313" key="2">
    <source>
        <dbReference type="EMBL" id="PRY28943.1"/>
    </source>
</evidence>
<keyword evidence="1" id="KW-1133">Transmembrane helix</keyword>
<feature type="transmembrane region" description="Helical" evidence="1">
    <location>
        <begin position="60"/>
        <end position="78"/>
    </location>
</feature>
<dbReference type="Proteomes" id="UP000239209">
    <property type="component" value="Unassembled WGS sequence"/>
</dbReference>
<name>A0A2T0S6M3_9ACTN</name>
<reference evidence="2 3" key="1">
    <citation type="submission" date="2018-03" db="EMBL/GenBank/DDBJ databases">
        <title>Genomic Encyclopedia of Archaeal and Bacterial Type Strains, Phase II (KMG-II): from individual species to whole genera.</title>
        <authorList>
            <person name="Goeker M."/>
        </authorList>
    </citation>
    <scope>NUCLEOTIDE SEQUENCE [LARGE SCALE GENOMIC DNA]</scope>
    <source>
        <strain evidence="2 3">DSM 45348</strain>
    </source>
</reference>
<keyword evidence="3" id="KW-1185">Reference proteome</keyword>
<gene>
    <name evidence="2" type="ORF">CLV70_107249</name>
</gene>
<evidence type="ECO:0000313" key="3">
    <source>
        <dbReference type="Proteomes" id="UP000239209"/>
    </source>
</evidence>